<organism evidence="2 3">
    <name type="scientific">Phialophora macrospora</name>
    <dbReference type="NCBI Taxonomy" id="1851006"/>
    <lineage>
        <taxon>Eukaryota</taxon>
        <taxon>Fungi</taxon>
        <taxon>Dikarya</taxon>
        <taxon>Ascomycota</taxon>
        <taxon>Pezizomycotina</taxon>
        <taxon>Eurotiomycetes</taxon>
        <taxon>Chaetothyriomycetidae</taxon>
        <taxon>Chaetothyriales</taxon>
        <taxon>Herpotrichiellaceae</taxon>
        <taxon>Phialophora</taxon>
    </lineage>
</organism>
<protein>
    <submittedName>
        <fullName evidence="2">Uncharacterized protein</fullName>
    </submittedName>
</protein>
<keyword evidence="3" id="KW-1185">Reference proteome</keyword>
<dbReference type="Proteomes" id="UP000054266">
    <property type="component" value="Unassembled WGS sequence"/>
</dbReference>
<gene>
    <name evidence="2" type="ORF">PV04_01996</name>
</gene>
<evidence type="ECO:0000256" key="1">
    <source>
        <dbReference type="SAM" id="MobiDB-lite"/>
    </source>
</evidence>
<sequence>MSAPTQVPVQRSEAFFRLCNDRNARAPYLRNKDRIITALGLLGVPAQKVRQILEQVVRIWKRDGPTNLRTKEGQKRRDDTTAEVSGLYPEVFGMPCNGPEEGQFLREKAIHAMVWYATSRTRPQRPPRSRTAQQAQAQAQAQPQPQPQPSAPAATN</sequence>
<evidence type="ECO:0000313" key="2">
    <source>
        <dbReference type="EMBL" id="KIW73917.1"/>
    </source>
</evidence>
<accession>A0A0D2EHT2</accession>
<proteinExistence type="predicted"/>
<dbReference type="EMBL" id="KN846956">
    <property type="protein sequence ID" value="KIW73917.1"/>
    <property type="molecule type" value="Genomic_DNA"/>
</dbReference>
<feature type="region of interest" description="Disordered" evidence="1">
    <location>
        <begin position="118"/>
        <end position="156"/>
    </location>
</feature>
<evidence type="ECO:0000313" key="3">
    <source>
        <dbReference type="Proteomes" id="UP000054266"/>
    </source>
</evidence>
<feature type="compositionally biased region" description="Low complexity" evidence="1">
    <location>
        <begin position="129"/>
        <end position="143"/>
    </location>
</feature>
<dbReference type="HOGENOM" id="CLU_108101_0_0_1"/>
<dbReference type="AlphaFoldDB" id="A0A0D2EHT2"/>
<name>A0A0D2EHT2_9EURO</name>
<reference evidence="2 3" key="1">
    <citation type="submission" date="2015-01" db="EMBL/GenBank/DDBJ databases">
        <title>The Genome Sequence of Capronia semiimmersa CBS27337.</title>
        <authorList>
            <consortium name="The Broad Institute Genomics Platform"/>
            <person name="Cuomo C."/>
            <person name="de Hoog S."/>
            <person name="Gorbushina A."/>
            <person name="Stielow B."/>
            <person name="Teixiera M."/>
            <person name="Abouelleil A."/>
            <person name="Chapman S.B."/>
            <person name="Priest M."/>
            <person name="Young S.K."/>
            <person name="Wortman J."/>
            <person name="Nusbaum C."/>
            <person name="Birren B."/>
        </authorList>
    </citation>
    <scope>NUCLEOTIDE SEQUENCE [LARGE SCALE GENOMIC DNA]</scope>
    <source>
        <strain evidence="2 3">CBS 27337</strain>
    </source>
</reference>